<dbReference type="InterPro" id="IPR015813">
    <property type="entry name" value="Pyrv/PenolPyrv_kinase-like_dom"/>
</dbReference>
<gene>
    <name evidence="2" type="ORF">QJS04_geneDACA014734</name>
</gene>
<dbReference type="SUPFAM" id="SSF51621">
    <property type="entry name" value="Phosphoenolpyruvate/pyruvate domain"/>
    <property type="match status" value="2"/>
</dbReference>
<protein>
    <recommendedName>
        <fullName evidence="1">PEP-utilising enzyme C-terminal domain-containing protein</fullName>
    </recommendedName>
</protein>
<dbReference type="InterPro" id="IPR040442">
    <property type="entry name" value="Pyrv_kinase-like_dom_sf"/>
</dbReference>
<evidence type="ECO:0000313" key="2">
    <source>
        <dbReference type="EMBL" id="KAK1256504.1"/>
    </source>
</evidence>
<feature type="domain" description="PEP-utilising enzyme C-terminal" evidence="1">
    <location>
        <begin position="34"/>
        <end position="60"/>
    </location>
</feature>
<feature type="domain" description="PEP-utilising enzyme C-terminal" evidence="1">
    <location>
        <begin position="2"/>
        <end position="28"/>
    </location>
</feature>
<dbReference type="InterPro" id="IPR023151">
    <property type="entry name" value="PEP_util_CS"/>
</dbReference>
<comment type="caution">
    <text evidence="2">The sequence shown here is derived from an EMBL/GenBank/DDBJ whole genome shotgun (WGS) entry which is preliminary data.</text>
</comment>
<dbReference type="EMBL" id="JAUJYN010000129">
    <property type="protein sequence ID" value="KAK1256504.1"/>
    <property type="molecule type" value="Genomic_DNA"/>
</dbReference>
<proteinExistence type="predicted"/>
<evidence type="ECO:0000259" key="1">
    <source>
        <dbReference type="Pfam" id="PF02896"/>
    </source>
</evidence>
<dbReference type="AlphaFoldDB" id="A0AAV8ZXG8"/>
<dbReference type="PANTHER" id="PTHR22931:SF9">
    <property type="entry name" value="PYRUVATE, PHOSPHATE DIKINASE 1, CHLOROPLASTIC"/>
    <property type="match status" value="1"/>
</dbReference>
<dbReference type="GO" id="GO:0050242">
    <property type="term" value="F:pyruvate, phosphate dikinase activity"/>
    <property type="evidence" value="ECO:0007669"/>
    <property type="project" value="InterPro"/>
</dbReference>
<dbReference type="Proteomes" id="UP001179952">
    <property type="component" value="Unassembled WGS sequence"/>
</dbReference>
<reference evidence="2" key="2">
    <citation type="submission" date="2023-06" db="EMBL/GenBank/DDBJ databases">
        <authorList>
            <person name="Ma L."/>
            <person name="Liu K.-W."/>
            <person name="Li Z."/>
            <person name="Hsiao Y.-Y."/>
            <person name="Qi Y."/>
            <person name="Fu T."/>
            <person name="Tang G."/>
            <person name="Zhang D."/>
            <person name="Sun W.-H."/>
            <person name="Liu D.-K."/>
            <person name="Li Y."/>
            <person name="Chen G.-Z."/>
            <person name="Liu X.-D."/>
            <person name="Liao X.-Y."/>
            <person name="Jiang Y.-T."/>
            <person name="Yu X."/>
            <person name="Hao Y."/>
            <person name="Huang J."/>
            <person name="Zhao X.-W."/>
            <person name="Ke S."/>
            <person name="Chen Y.-Y."/>
            <person name="Wu W.-L."/>
            <person name="Hsu J.-L."/>
            <person name="Lin Y.-F."/>
            <person name="Huang M.-D."/>
            <person name="Li C.-Y."/>
            <person name="Huang L."/>
            <person name="Wang Z.-W."/>
            <person name="Zhao X."/>
            <person name="Zhong W.-Y."/>
            <person name="Peng D.-H."/>
            <person name="Ahmad S."/>
            <person name="Lan S."/>
            <person name="Zhang J.-S."/>
            <person name="Tsai W.-C."/>
            <person name="Van De Peer Y."/>
            <person name="Liu Z.-J."/>
        </authorList>
    </citation>
    <scope>NUCLEOTIDE SEQUENCE</scope>
    <source>
        <strain evidence="2">SCP</strain>
        <tissue evidence="2">Leaves</tissue>
    </source>
</reference>
<dbReference type="PROSITE" id="PS00742">
    <property type="entry name" value="PEP_ENZYMES_2"/>
    <property type="match status" value="1"/>
</dbReference>
<dbReference type="Pfam" id="PF02896">
    <property type="entry name" value="PEP-utilizers_C"/>
    <property type="match status" value="2"/>
</dbReference>
<keyword evidence="3" id="KW-1185">Reference proteome</keyword>
<dbReference type="PANTHER" id="PTHR22931">
    <property type="entry name" value="PHOSPHOENOLPYRUVATE DIKINASE-RELATED"/>
    <property type="match status" value="1"/>
</dbReference>
<organism evidence="2 3">
    <name type="scientific">Acorus gramineus</name>
    <name type="common">Dwarf sweet flag</name>
    <dbReference type="NCBI Taxonomy" id="55184"/>
    <lineage>
        <taxon>Eukaryota</taxon>
        <taxon>Viridiplantae</taxon>
        <taxon>Streptophyta</taxon>
        <taxon>Embryophyta</taxon>
        <taxon>Tracheophyta</taxon>
        <taxon>Spermatophyta</taxon>
        <taxon>Magnoliopsida</taxon>
        <taxon>Liliopsida</taxon>
        <taxon>Acoraceae</taxon>
        <taxon>Acorus</taxon>
    </lineage>
</organism>
<dbReference type="InterPro" id="IPR000121">
    <property type="entry name" value="PEP_util_C"/>
</dbReference>
<evidence type="ECO:0000313" key="3">
    <source>
        <dbReference type="Proteomes" id="UP001179952"/>
    </source>
</evidence>
<accession>A0AAV8ZXG8</accession>
<reference evidence="2" key="1">
    <citation type="journal article" date="2023" name="Nat. Commun.">
        <title>Diploid and tetraploid genomes of Acorus and the evolution of monocots.</title>
        <authorList>
            <person name="Ma L."/>
            <person name="Liu K.W."/>
            <person name="Li Z."/>
            <person name="Hsiao Y.Y."/>
            <person name="Qi Y."/>
            <person name="Fu T."/>
            <person name="Tang G.D."/>
            <person name="Zhang D."/>
            <person name="Sun W.H."/>
            <person name="Liu D.K."/>
            <person name="Li Y."/>
            <person name="Chen G.Z."/>
            <person name="Liu X.D."/>
            <person name="Liao X.Y."/>
            <person name="Jiang Y.T."/>
            <person name="Yu X."/>
            <person name="Hao Y."/>
            <person name="Huang J."/>
            <person name="Zhao X.W."/>
            <person name="Ke S."/>
            <person name="Chen Y.Y."/>
            <person name="Wu W.L."/>
            <person name="Hsu J.L."/>
            <person name="Lin Y.F."/>
            <person name="Huang M.D."/>
            <person name="Li C.Y."/>
            <person name="Huang L."/>
            <person name="Wang Z.W."/>
            <person name="Zhao X."/>
            <person name="Zhong W.Y."/>
            <person name="Peng D.H."/>
            <person name="Ahmad S."/>
            <person name="Lan S."/>
            <person name="Zhang J.S."/>
            <person name="Tsai W.C."/>
            <person name="Van de Peer Y."/>
            <person name="Liu Z.J."/>
        </authorList>
    </citation>
    <scope>NUCLEOTIDE SEQUENCE</scope>
    <source>
        <strain evidence="2">SCP</strain>
    </source>
</reference>
<dbReference type="Gene3D" id="3.20.20.60">
    <property type="entry name" value="Phosphoenolpyruvate-binding domains"/>
    <property type="match status" value="2"/>
</dbReference>
<dbReference type="InterPro" id="IPR010121">
    <property type="entry name" value="Pyruvate_phosphate_dikinase"/>
</dbReference>
<name>A0AAV8ZXG8_ACOGR</name>
<sequence>MITEQAEFFSFGTNDLTQMTFGYSRDDVGKFLPITKQAEFFSFGTNDLTHMTFGYSRDDVGKFLPVYLSKGVLQSDPFESRYA</sequence>